<dbReference type="Proteomes" id="UP001239213">
    <property type="component" value="Unassembled WGS sequence"/>
</dbReference>
<evidence type="ECO:0000313" key="1">
    <source>
        <dbReference type="EMBL" id="KAK1473970.1"/>
    </source>
</evidence>
<name>A0AAI9V6X1_9PEZI</name>
<proteinExistence type="predicted"/>
<comment type="caution">
    <text evidence="1">The sequence shown here is derived from an EMBL/GenBank/DDBJ whole genome shotgun (WGS) entry which is preliminary data.</text>
</comment>
<gene>
    <name evidence="1" type="ORF">CCUS01_05560</name>
</gene>
<reference evidence="1" key="1">
    <citation type="submission" date="2016-11" db="EMBL/GenBank/DDBJ databases">
        <title>The genome sequence of Colletotrichum cuscutae.</title>
        <authorList>
            <person name="Baroncelli R."/>
        </authorList>
    </citation>
    <scope>NUCLEOTIDE SEQUENCE</scope>
    <source>
        <strain evidence="1">IMI 304802</strain>
    </source>
</reference>
<sequence length="483" mass="53576">MVQEPAMIRARISEPGRTEREEGLLVFLHDADLFEPPCRGVTSGGRGIVYGTEGPQTIAAGYGRTISGVAGADDDDVGVDEVGGLGFNGCAKTGALQEQSGCRSWQSLVAWWLWIAFGAGRVVANGLAEEKEKVEFRIQNDGFVFRDGFLVIILPVQNETSMVKIVAEWFRRDCLSPVRAQFHRNINGPSRAITELGVFLSVVGRGSGYRFGLRYREFSVNRWRIPTAKKQKQKGKVESEEVWKEGRRMTKAQDLEGGGIGERHTTRYSGGKHQSNEHASFLKLGTGYFEWVLRQWKDAKDYRAADDGGIQSAARSLPPPGQRSAALQGFPFTWPFSTHIIVHIHLTKTASASPPCYDQCRLPKTSICSIVCLQHHQSVYSYVVWANVNASLVRGNLITISYFNRFFLAVRSTATGYEQGSNTKQPGSLLPLPWAPSSNLVPPARPMNELQNKTDSHWLFKIPDMTTADGIGMMDFDCHALIF</sequence>
<dbReference type="AlphaFoldDB" id="A0AAI9V6X1"/>
<keyword evidence="2" id="KW-1185">Reference proteome</keyword>
<dbReference type="EMBL" id="MPDP01000168">
    <property type="protein sequence ID" value="KAK1473970.1"/>
    <property type="molecule type" value="Genomic_DNA"/>
</dbReference>
<organism evidence="1 2">
    <name type="scientific">Colletotrichum cuscutae</name>
    <dbReference type="NCBI Taxonomy" id="1209917"/>
    <lineage>
        <taxon>Eukaryota</taxon>
        <taxon>Fungi</taxon>
        <taxon>Dikarya</taxon>
        <taxon>Ascomycota</taxon>
        <taxon>Pezizomycotina</taxon>
        <taxon>Sordariomycetes</taxon>
        <taxon>Hypocreomycetidae</taxon>
        <taxon>Glomerellales</taxon>
        <taxon>Glomerellaceae</taxon>
        <taxon>Colletotrichum</taxon>
        <taxon>Colletotrichum acutatum species complex</taxon>
    </lineage>
</organism>
<evidence type="ECO:0000313" key="2">
    <source>
        <dbReference type="Proteomes" id="UP001239213"/>
    </source>
</evidence>
<protein>
    <submittedName>
        <fullName evidence="1">Uncharacterized protein</fullName>
    </submittedName>
</protein>
<accession>A0AAI9V6X1</accession>